<dbReference type="CDD" id="cd00838">
    <property type="entry name" value="MPP_superfamily"/>
    <property type="match status" value="2"/>
</dbReference>
<dbReference type="EMBL" id="JBBJCI010000256">
    <property type="protein sequence ID" value="KAK7236845.1"/>
    <property type="molecule type" value="Genomic_DNA"/>
</dbReference>
<protein>
    <submittedName>
        <fullName evidence="3">Calcineurin-like phosphoesterase</fullName>
    </submittedName>
</protein>
<feature type="region of interest" description="Disordered" evidence="1">
    <location>
        <begin position="520"/>
        <end position="539"/>
    </location>
</feature>
<name>A0ABR1FRT4_AURAN</name>
<accession>A0ABR1FRT4</accession>
<organism evidence="3 4">
    <name type="scientific">Aureococcus anophagefferens</name>
    <name type="common">Harmful bloom alga</name>
    <dbReference type="NCBI Taxonomy" id="44056"/>
    <lineage>
        <taxon>Eukaryota</taxon>
        <taxon>Sar</taxon>
        <taxon>Stramenopiles</taxon>
        <taxon>Ochrophyta</taxon>
        <taxon>Pelagophyceae</taxon>
        <taxon>Pelagomonadales</taxon>
        <taxon>Pelagomonadaceae</taxon>
        <taxon>Aureococcus</taxon>
    </lineage>
</organism>
<proteinExistence type="predicted"/>
<keyword evidence="4" id="KW-1185">Reference proteome</keyword>
<evidence type="ECO:0000256" key="1">
    <source>
        <dbReference type="SAM" id="MobiDB-lite"/>
    </source>
</evidence>
<dbReference type="SUPFAM" id="SSF56300">
    <property type="entry name" value="Metallo-dependent phosphatases"/>
    <property type="match status" value="1"/>
</dbReference>
<reference evidence="3 4" key="1">
    <citation type="submission" date="2024-03" db="EMBL/GenBank/DDBJ databases">
        <title>Aureococcus anophagefferens CCMP1851 and Kratosvirus quantuckense: Draft genome of a second virus-susceptible host strain in the model system.</title>
        <authorList>
            <person name="Chase E."/>
            <person name="Truchon A.R."/>
            <person name="Schepens W."/>
            <person name="Wilhelm S.W."/>
        </authorList>
    </citation>
    <scope>NUCLEOTIDE SEQUENCE [LARGE SCALE GENOMIC DNA]</scope>
    <source>
        <strain evidence="3 4">CCMP1851</strain>
    </source>
</reference>
<evidence type="ECO:0000259" key="2">
    <source>
        <dbReference type="Pfam" id="PF00149"/>
    </source>
</evidence>
<gene>
    <name evidence="3" type="ORF">SO694_000920113</name>
</gene>
<dbReference type="PANTHER" id="PTHR36492:SF2">
    <property type="entry name" value="[ACYL-CARRIER-PROTEIN] PHOSPHODIESTERASE PPTH"/>
    <property type="match status" value="1"/>
</dbReference>
<sequence>MVDRSPPTMVDLTEAALGDRPPPPAARRRSSGASSVSSTASERSKAVRRRSSGASSSCSRDGEPYAYAAVLARAALVRSGVELDSAEVGELPAGADVRCVDRAWTKKRVRRMRVTRGGVDGWVSAKMLRGHDPVDDVVARVAVPAGADLRVHVLSDLHTDRPANVAWLERHLRPQRSCFEVLLCAGDVSNVDAKVRATLELLAARYDAVVFTPGNHDLWARGGAACRDSLEKLDRLLGLCRSLGIRTGPTRFVVAKGSDVLAVPLLSWYDDAFDGDGEPGPGDAPPGLDSPQHRARWVDYAFCAWGEALERAPGFRFSAADGASDHVARHFAARNEPRLAAALDDLQTSRSRPVVVTVSHFAPRRELLPEKRFLVDPHLPKVSGSELIEAQLRVLGPDAHVFGHTHLCYDLELDGVRYVNWPLGSAREMANQTRVVAGSGALVLFDGAKDGFAPRQWTFWGDWYRDRRRDPAITAPAPWVRKAYKLMFQFDVAPPAVEPPHPTFPDGVAPDAWYRANAARERPWRSVDDGDDTLPAPPA</sequence>
<dbReference type="InterPro" id="IPR029052">
    <property type="entry name" value="Metallo-depent_PP-like"/>
</dbReference>
<feature type="compositionally biased region" description="Low complexity" evidence="1">
    <location>
        <begin position="31"/>
        <end position="41"/>
    </location>
</feature>
<dbReference type="PANTHER" id="PTHR36492">
    <property type="match status" value="1"/>
</dbReference>
<evidence type="ECO:0000313" key="3">
    <source>
        <dbReference type="EMBL" id="KAK7236845.1"/>
    </source>
</evidence>
<feature type="region of interest" description="Disordered" evidence="1">
    <location>
        <begin position="1"/>
        <end position="61"/>
    </location>
</feature>
<feature type="domain" description="Calcineurin-like phosphoesterase" evidence="2">
    <location>
        <begin position="149"/>
        <end position="222"/>
    </location>
</feature>
<dbReference type="Proteomes" id="UP001363151">
    <property type="component" value="Unassembled WGS sequence"/>
</dbReference>
<feature type="compositionally biased region" description="Low complexity" evidence="1">
    <location>
        <begin position="52"/>
        <end position="61"/>
    </location>
</feature>
<comment type="caution">
    <text evidence="3">The sequence shown here is derived from an EMBL/GenBank/DDBJ whole genome shotgun (WGS) entry which is preliminary data.</text>
</comment>
<dbReference type="InterPro" id="IPR052963">
    <property type="entry name" value="Pantetheine_PDE"/>
</dbReference>
<evidence type="ECO:0000313" key="4">
    <source>
        <dbReference type="Proteomes" id="UP001363151"/>
    </source>
</evidence>
<dbReference type="InterPro" id="IPR004843">
    <property type="entry name" value="Calcineurin-like_PHP"/>
</dbReference>
<dbReference type="Gene3D" id="3.60.21.10">
    <property type="match status" value="1"/>
</dbReference>
<dbReference type="Pfam" id="PF00149">
    <property type="entry name" value="Metallophos"/>
    <property type="match status" value="1"/>
</dbReference>